<feature type="domain" description="SPFH" evidence="2">
    <location>
        <begin position="58"/>
        <end position="189"/>
    </location>
</feature>
<proteinExistence type="predicted"/>
<dbReference type="PANTHER" id="PTHR37826">
    <property type="entry name" value="FLOTILLIN BAND_7_5 DOMAIN PROTEIN"/>
    <property type="match status" value="1"/>
</dbReference>
<accession>A0A2U2MS72</accession>
<dbReference type="EMBL" id="QFFN01000014">
    <property type="protein sequence ID" value="PWG59706.1"/>
    <property type="molecule type" value="Genomic_DNA"/>
</dbReference>
<comment type="caution">
    <text evidence="3">The sequence shown here is derived from an EMBL/GenBank/DDBJ whole genome shotgun (WGS) entry which is preliminary data.</text>
</comment>
<evidence type="ECO:0000313" key="3">
    <source>
        <dbReference type="EMBL" id="PWG59706.1"/>
    </source>
</evidence>
<dbReference type="OrthoDB" id="9764015at2"/>
<dbReference type="CDD" id="cd03408">
    <property type="entry name" value="SPFH_like_u1"/>
    <property type="match status" value="1"/>
</dbReference>
<evidence type="ECO:0000313" key="4">
    <source>
        <dbReference type="Proteomes" id="UP000245753"/>
    </source>
</evidence>
<reference evidence="3 4" key="1">
    <citation type="journal article" date="2018" name="Int. J. Syst. Evol. Microbiol.">
        <title>Bifidobacterium catulorum sp. nov., a novel taxon from the faeces of the baby common marmoset (Callithrix jacchus).</title>
        <authorList>
            <person name="Modesto M."/>
            <person name="Michelini S."/>
            <person name="Oki K."/>
            <person name="Biavati B."/>
            <person name="Watanabe K."/>
            <person name="Mattarelli P."/>
        </authorList>
    </citation>
    <scope>NUCLEOTIDE SEQUENCE [LARGE SCALE GENOMIC DNA]</scope>
    <source>
        <strain evidence="3 4">MRM 8.19</strain>
    </source>
</reference>
<keyword evidence="4" id="KW-1185">Reference proteome</keyword>
<dbReference type="Pfam" id="PF09851">
    <property type="entry name" value="SHOCT"/>
    <property type="match status" value="1"/>
</dbReference>
<dbReference type="RefSeq" id="WP_109137398.1">
    <property type="nucleotide sequence ID" value="NZ_QFFN01000014.1"/>
</dbReference>
<name>A0A2U2MS72_9BIFI</name>
<gene>
    <name evidence="3" type="ORF">DF200_06105</name>
</gene>
<organism evidence="3 4">
    <name type="scientific">Bifidobacterium catulorum</name>
    <dbReference type="NCBI Taxonomy" id="1630173"/>
    <lineage>
        <taxon>Bacteria</taxon>
        <taxon>Bacillati</taxon>
        <taxon>Actinomycetota</taxon>
        <taxon>Actinomycetes</taxon>
        <taxon>Bifidobacteriales</taxon>
        <taxon>Bifidobacteriaceae</taxon>
        <taxon>Bifidobacterium</taxon>
    </lineage>
</organism>
<dbReference type="PANTHER" id="PTHR37826:SF2">
    <property type="entry name" value="ZINC-RIBBON DOMAIN-CONTAINING PROTEIN"/>
    <property type="match status" value="1"/>
</dbReference>
<dbReference type="InterPro" id="IPR018649">
    <property type="entry name" value="SHOCT"/>
</dbReference>
<feature type="domain" description="SHOCT" evidence="1">
    <location>
        <begin position="360"/>
        <end position="385"/>
    </location>
</feature>
<evidence type="ECO:0000259" key="2">
    <source>
        <dbReference type="Pfam" id="PF13421"/>
    </source>
</evidence>
<dbReference type="AlphaFoldDB" id="A0A2U2MS72"/>
<dbReference type="Proteomes" id="UP000245753">
    <property type="component" value="Unassembled WGS sequence"/>
</dbReference>
<dbReference type="InterPro" id="IPR033880">
    <property type="entry name" value="SPFH_YdjI"/>
</dbReference>
<dbReference type="Pfam" id="PF13421">
    <property type="entry name" value="Band_7_1"/>
    <property type="match status" value="1"/>
</dbReference>
<protein>
    <submittedName>
        <fullName evidence="3">Virion core protein (Lumpy skin disease virus)</fullName>
    </submittedName>
</protein>
<sequence>MGFVKAFSGASGGTLADQWIDFYTIPDGLPATVGVCKATQSANSISRSSNRSASDCLITNGSRIVVPEGYALVTFEDGKVTGFISEPGGYTWHSDNINSKSIFAGDSLRDAIITQTIKRFAFGGTPGSSQIAVYVNQKEIPNLRFGTPNEIYWDDAFLNTQVGASVRGVYTLKIINPVLFLKQFVPADYYSFNSYLKVFDLSDFENDSATQLFKEVVASLAPAFSAFARKNGGSVRMSDLQSDSAKFADTFSQAIENNYSWGAGRGINLVKASITAIDYDSKTKELIETVQRADALIGARGVSNLQASFAEGVQSAGSNPDSGALGIAFMNMAMGGIGGMTVGAKATTEAHKEENTDPYEKLERLKELMDKGVISQEEFDSVKRKTLGL</sequence>
<evidence type="ECO:0000259" key="1">
    <source>
        <dbReference type="Pfam" id="PF09851"/>
    </source>
</evidence>